<dbReference type="Gene3D" id="3.40.50.720">
    <property type="entry name" value="NAD(P)-binding Rossmann-like Domain"/>
    <property type="match status" value="1"/>
</dbReference>
<gene>
    <name evidence="4" type="ORF">NITGR_580025</name>
</gene>
<dbReference type="GO" id="GO:0015979">
    <property type="term" value="P:photosynthesis"/>
    <property type="evidence" value="ECO:0007669"/>
    <property type="project" value="UniProtKB-KW"/>
</dbReference>
<evidence type="ECO:0000259" key="3">
    <source>
        <dbReference type="Pfam" id="PF13460"/>
    </source>
</evidence>
<dbReference type="EMBL" id="CAQJ01000064">
    <property type="protein sequence ID" value="CCQ91117.1"/>
    <property type="molecule type" value="Genomic_DNA"/>
</dbReference>
<name>M1YZG4_NITG3</name>
<evidence type="ECO:0000256" key="1">
    <source>
        <dbReference type="ARBA" id="ARBA00022531"/>
    </source>
</evidence>
<sequence length="296" mass="33289">MVSNLLIVGGTGTLGRPVAHKFLKEGCAVRVFTRNLERAREVLGDGFDLRQGDVEDPATVDRALQGCDGVHINLQGGNTDRQLEAIEYGGTLNILKSAEKAGVKRLSTISYAVDLDNYPHIPYAAIKRRVENAIAECSIPHTIFRATHFMESLPLYFRDHTPCLIGDQPHHYHWVAAEDYARMIFNAYQLEEAIGRQFDIFGPEAMTMEEALLRYCTAMHGKAEIARIPIWAMKVMGYLLFDRRIRFVAELMEFLGQAGENGNPIEANRLLGAPTITLEQWCEKRKAERRGELVEG</sequence>
<proteinExistence type="predicted"/>
<dbReference type="InterPro" id="IPR044256">
    <property type="entry name" value="HCF244-like"/>
</dbReference>
<dbReference type="PANTHER" id="PTHR47128">
    <property type="match status" value="1"/>
</dbReference>
<feature type="domain" description="NAD(P)-binding" evidence="3">
    <location>
        <begin position="9"/>
        <end position="151"/>
    </location>
</feature>
<organism evidence="4 5">
    <name type="scientific">Nitrospina gracilis (strain 3/211)</name>
    <dbReference type="NCBI Taxonomy" id="1266370"/>
    <lineage>
        <taxon>Bacteria</taxon>
        <taxon>Pseudomonadati</taxon>
        <taxon>Nitrospinota/Tectimicrobiota group</taxon>
        <taxon>Nitrospinota</taxon>
        <taxon>Nitrospinia</taxon>
        <taxon>Nitrospinales</taxon>
        <taxon>Nitrospinaceae</taxon>
        <taxon>Nitrospina</taxon>
    </lineage>
</organism>
<evidence type="ECO:0000313" key="5">
    <source>
        <dbReference type="Proteomes" id="UP000011704"/>
    </source>
</evidence>
<keyword evidence="2" id="KW-0604">Photosystem II</keyword>
<dbReference type="RefSeq" id="WP_005009438.1">
    <property type="nucleotide sequence ID" value="NZ_HG422173.1"/>
</dbReference>
<evidence type="ECO:0000256" key="2">
    <source>
        <dbReference type="ARBA" id="ARBA00023276"/>
    </source>
</evidence>
<keyword evidence="5" id="KW-1185">Reference proteome</keyword>
<dbReference type="Pfam" id="PF13460">
    <property type="entry name" value="NAD_binding_10"/>
    <property type="match status" value="1"/>
</dbReference>
<dbReference type="OrthoDB" id="9776016at2"/>
<reference evidence="4 5" key="1">
    <citation type="journal article" date="2013" name="Front. Microbiol.">
        <title>The genome of Nitrospina gracilis illuminates the metabolism and evolution of the major marine nitrite oxidizer.</title>
        <authorList>
            <person name="Luecker S."/>
            <person name="Nowka B."/>
            <person name="Rattei T."/>
            <person name="Spieck E."/>
            <person name="and Daims H."/>
        </authorList>
    </citation>
    <scope>NUCLEOTIDE SEQUENCE [LARGE SCALE GENOMIC DNA]</scope>
    <source>
        <strain evidence="4 5">3/211</strain>
    </source>
</reference>
<dbReference type="Proteomes" id="UP000011704">
    <property type="component" value="Unassembled WGS sequence"/>
</dbReference>
<comment type="caution">
    <text evidence="4">The sequence shown here is derived from an EMBL/GenBank/DDBJ whole genome shotgun (WGS) entry which is preliminary data.</text>
</comment>
<dbReference type="SUPFAM" id="SSF51735">
    <property type="entry name" value="NAD(P)-binding Rossmann-fold domains"/>
    <property type="match status" value="1"/>
</dbReference>
<dbReference type="InParanoid" id="M1YZG4"/>
<keyword evidence="1" id="KW-0602">Photosynthesis</keyword>
<accession>M1YZG4</accession>
<dbReference type="HOGENOM" id="CLU_930878_0_0_0"/>
<dbReference type="InterPro" id="IPR016040">
    <property type="entry name" value="NAD(P)-bd_dom"/>
</dbReference>
<dbReference type="GO" id="GO:0009523">
    <property type="term" value="C:photosystem II"/>
    <property type="evidence" value="ECO:0007669"/>
    <property type="project" value="UniProtKB-KW"/>
</dbReference>
<evidence type="ECO:0000313" key="4">
    <source>
        <dbReference type="EMBL" id="CCQ91117.1"/>
    </source>
</evidence>
<dbReference type="AlphaFoldDB" id="M1YZG4"/>
<dbReference type="STRING" id="1266370.NITGR_580025"/>
<protein>
    <recommendedName>
        <fullName evidence="3">NAD(P)-binding domain-containing protein</fullName>
    </recommendedName>
</protein>
<dbReference type="InterPro" id="IPR036291">
    <property type="entry name" value="NAD(P)-bd_dom_sf"/>
</dbReference>
<dbReference type="PANTHER" id="PTHR47128:SF2">
    <property type="entry name" value="PROTEIN HIGH CHLOROPHYLL FLUORESCENCE PHENOTYPE 244, CHLOROPLASTIC"/>
    <property type="match status" value="1"/>
</dbReference>